<reference evidence="1" key="1">
    <citation type="journal article" date="2020" name="Cell">
        <title>Large-Scale Comparative Analyses of Tick Genomes Elucidate Their Genetic Diversity and Vector Capacities.</title>
        <authorList>
            <consortium name="Tick Genome and Microbiome Consortium (TIGMIC)"/>
            <person name="Jia N."/>
            <person name="Wang J."/>
            <person name="Shi W."/>
            <person name="Du L."/>
            <person name="Sun Y."/>
            <person name="Zhan W."/>
            <person name="Jiang J.F."/>
            <person name="Wang Q."/>
            <person name="Zhang B."/>
            <person name="Ji P."/>
            <person name="Bell-Sakyi L."/>
            <person name="Cui X.M."/>
            <person name="Yuan T.T."/>
            <person name="Jiang B.G."/>
            <person name="Yang W.F."/>
            <person name="Lam T.T."/>
            <person name="Chang Q.C."/>
            <person name="Ding S.J."/>
            <person name="Wang X.J."/>
            <person name="Zhu J.G."/>
            <person name="Ruan X.D."/>
            <person name="Zhao L."/>
            <person name="Wei J.T."/>
            <person name="Ye R.Z."/>
            <person name="Que T.C."/>
            <person name="Du C.H."/>
            <person name="Zhou Y.H."/>
            <person name="Cheng J.X."/>
            <person name="Dai P.F."/>
            <person name="Guo W.B."/>
            <person name="Han X.H."/>
            <person name="Huang E.J."/>
            <person name="Li L.F."/>
            <person name="Wei W."/>
            <person name="Gao Y.C."/>
            <person name="Liu J.Z."/>
            <person name="Shao H.Z."/>
            <person name="Wang X."/>
            <person name="Wang C.C."/>
            <person name="Yang T.C."/>
            <person name="Huo Q.B."/>
            <person name="Li W."/>
            <person name="Chen H.Y."/>
            <person name="Chen S.E."/>
            <person name="Zhou L.G."/>
            <person name="Ni X.B."/>
            <person name="Tian J.H."/>
            <person name="Sheng Y."/>
            <person name="Liu T."/>
            <person name="Pan Y.S."/>
            <person name="Xia L.Y."/>
            <person name="Li J."/>
            <person name="Zhao F."/>
            <person name="Cao W.C."/>
        </authorList>
    </citation>
    <scope>NUCLEOTIDE SEQUENCE</scope>
    <source>
        <strain evidence="1">Rmic-2018</strain>
    </source>
</reference>
<proteinExistence type="predicted"/>
<protein>
    <submittedName>
        <fullName evidence="1">Uncharacterized protein</fullName>
    </submittedName>
</protein>
<evidence type="ECO:0000313" key="2">
    <source>
        <dbReference type="Proteomes" id="UP000821866"/>
    </source>
</evidence>
<evidence type="ECO:0000313" key="1">
    <source>
        <dbReference type="EMBL" id="KAH7990005.1"/>
    </source>
</evidence>
<name>A0A9J6D2E7_RHIMP</name>
<dbReference type="Proteomes" id="UP000821866">
    <property type="component" value="Unassembled WGS sequence"/>
</dbReference>
<reference evidence="1" key="2">
    <citation type="submission" date="2021-09" db="EMBL/GenBank/DDBJ databases">
        <authorList>
            <person name="Jia N."/>
            <person name="Wang J."/>
            <person name="Shi W."/>
            <person name="Du L."/>
            <person name="Sun Y."/>
            <person name="Zhan W."/>
            <person name="Jiang J."/>
            <person name="Wang Q."/>
            <person name="Zhang B."/>
            <person name="Ji P."/>
            <person name="Sakyi L.B."/>
            <person name="Cui X."/>
            <person name="Yuan T."/>
            <person name="Jiang B."/>
            <person name="Yang W."/>
            <person name="Lam T.T.-Y."/>
            <person name="Chang Q."/>
            <person name="Ding S."/>
            <person name="Wang X."/>
            <person name="Zhu J."/>
            <person name="Ruan X."/>
            <person name="Zhao L."/>
            <person name="Wei J."/>
            <person name="Que T."/>
            <person name="Du C."/>
            <person name="Cheng J."/>
            <person name="Dai P."/>
            <person name="Han X."/>
            <person name="Huang E."/>
            <person name="Gao Y."/>
            <person name="Liu J."/>
            <person name="Shao H."/>
            <person name="Ye R."/>
            <person name="Li L."/>
            <person name="Wei W."/>
            <person name="Wang X."/>
            <person name="Wang C."/>
            <person name="Huo Q."/>
            <person name="Li W."/>
            <person name="Guo W."/>
            <person name="Chen H."/>
            <person name="Chen S."/>
            <person name="Zhou L."/>
            <person name="Zhou L."/>
            <person name="Ni X."/>
            <person name="Tian J."/>
            <person name="Zhou Y."/>
            <person name="Sheng Y."/>
            <person name="Liu T."/>
            <person name="Pan Y."/>
            <person name="Xia L."/>
            <person name="Li J."/>
            <person name="Zhao F."/>
            <person name="Cao W."/>
        </authorList>
    </citation>
    <scope>NUCLEOTIDE SEQUENCE</scope>
    <source>
        <strain evidence="1">Rmic-2018</strain>
        <tissue evidence="1">Larvae</tissue>
    </source>
</reference>
<accession>A0A9J6D2E7</accession>
<organism evidence="1 2">
    <name type="scientific">Rhipicephalus microplus</name>
    <name type="common">Cattle tick</name>
    <name type="synonym">Boophilus microplus</name>
    <dbReference type="NCBI Taxonomy" id="6941"/>
    <lineage>
        <taxon>Eukaryota</taxon>
        <taxon>Metazoa</taxon>
        <taxon>Ecdysozoa</taxon>
        <taxon>Arthropoda</taxon>
        <taxon>Chelicerata</taxon>
        <taxon>Arachnida</taxon>
        <taxon>Acari</taxon>
        <taxon>Parasitiformes</taxon>
        <taxon>Ixodida</taxon>
        <taxon>Ixodoidea</taxon>
        <taxon>Ixodidae</taxon>
        <taxon>Rhipicephalinae</taxon>
        <taxon>Rhipicephalus</taxon>
        <taxon>Boophilus</taxon>
    </lineage>
</organism>
<sequence>MVHQSVAKTPSDITPWSWAAPLLPMVMTWTDRVGRNYVDHCSWAINCTVRNVRIDKQATSGLTGIQTTERFRTISDVLARPIGDFQASRFFEFPAMLDTKAMAQIVKAARTSTGTKKDDAAYLRCMLLSEIVASGDTLKMTHTVSRVVVNSYTSRIERHVCLYGNCAPDKLVAAVDLSLLLS</sequence>
<gene>
    <name evidence="1" type="ORF">HPB51_026500</name>
</gene>
<keyword evidence="2" id="KW-1185">Reference proteome</keyword>
<dbReference type="EMBL" id="JABSTU010000527">
    <property type="protein sequence ID" value="KAH7990005.1"/>
    <property type="molecule type" value="Genomic_DNA"/>
</dbReference>
<dbReference type="AlphaFoldDB" id="A0A9J6D2E7"/>
<comment type="caution">
    <text evidence="1">The sequence shown here is derived from an EMBL/GenBank/DDBJ whole genome shotgun (WGS) entry which is preliminary data.</text>
</comment>